<protein>
    <recommendedName>
        <fullName evidence="3">mRNA-degrading endonuclease RelE, toxin component of the RelBE toxin-antitoxin system</fullName>
    </recommendedName>
</protein>
<accession>A0A450TUV0</accession>
<dbReference type="AlphaFoldDB" id="A0A450TUV0"/>
<organism evidence="2">
    <name type="scientific">Candidatus Kentrum sp. FW</name>
    <dbReference type="NCBI Taxonomy" id="2126338"/>
    <lineage>
        <taxon>Bacteria</taxon>
        <taxon>Pseudomonadati</taxon>
        <taxon>Pseudomonadota</taxon>
        <taxon>Gammaproteobacteria</taxon>
        <taxon>Candidatus Kentrum</taxon>
    </lineage>
</organism>
<keyword evidence="1" id="KW-0812">Transmembrane</keyword>
<gene>
    <name evidence="2" type="ORF">BECKFW1821C_GA0114237_103717</name>
</gene>
<sequence>MRRLKKSYPRILDDLKEITEALKAGHLVGDPIPGFSRRVYKARIPSSDMKRGKRGGFRIVYYVVLDKAVIGILTVYAKSRQENIDSASIRQLIDSFEV</sequence>
<evidence type="ECO:0008006" key="3">
    <source>
        <dbReference type="Google" id="ProtNLM"/>
    </source>
</evidence>
<dbReference type="EMBL" id="CAADFE010000037">
    <property type="protein sequence ID" value="VFJ72777.1"/>
    <property type="molecule type" value="Genomic_DNA"/>
</dbReference>
<evidence type="ECO:0000256" key="1">
    <source>
        <dbReference type="SAM" id="Phobius"/>
    </source>
</evidence>
<feature type="transmembrane region" description="Helical" evidence="1">
    <location>
        <begin position="59"/>
        <end position="77"/>
    </location>
</feature>
<keyword evidence="1" id="KW-1133">Transmembrane helix</keyword>
<keyword evidence="1" id="KW-0472">Membrane</keyword>
<proteinExistence type="predicted"/>
<evidence type="ECO:0000313" key="2">
    <source>
        <dbReference type="EMBL" id="VFJ72777.1"/>
    </source>
</evidence>
<reference evidence="2" key="1">
    <citation type="submission" date="2019-02" db="EMBL/GenBank/DDBJ databases">
        <authorList>
            <person name="Gruber-Vodicka R. H."/>
            <person name="Seah K. B. B."/>
        </authorList>
    </citation>
    <scope>NUCLEOTIDE SEQUENCE</scope>
    <source>
        <strain evidence="2">BECK_BZ131</strain>
    </source>
</reference>
<name>A0A450TUV0_9GAMM</name>